<protein>
    <recommendedName>
        <fullName evidence="4">UrcA family protein</fullName>
    </recommendedName>
</protein>
<dbReference type="RefSeq" id="WP_344706566.1">
    <property type="nucleotide sequence ID" value="NZ_BAABBQ010000001.1"/>
</dbReference>
<reference evidence="3" key="1">
    <citation type="journal article" date="2019" name="Int. J. Syst. Evol. Microbiol.">
        <title>The Global Catalogue of Microorganisms (GCM) 10K type strain sequencing project: providing services to taxonomists for standard genome sequencing and annotation.</title>
        <authorList>
            <consortium name="The Broad Institute Genomics Platform"/>
            <consortium name="The Broad Institute Genome Sequencing Center for Infectious Disease"/>
            <person name="Wu L."/>
            <person name="Ma J."/>
        </authorList>
    </citation>
    <scope>NUCLEOTIDE SEQUENCE [LARGE SCALE GENOMIC DNA]</scope>
    <source>
        <strain evidence="3">JCM 17563</strain>
    </source>
</reference>
<feature type="chain" id="PRO_5045981954" description="UrcA family protein" evidence="1">
    <location>
        <begin position="24"/>
        <end position="114"/>
    </location>
</feature>
<evidence type="ECO:0000313" key="2">
    <source>
        <dbReference type="EMBL" id="GAA4015574.1"/>
    </source>
</evidence>
<dbReference type="Proteomes" id="UP001500235">
    <property type="component" value="Unassembled WGS sequence"/>
</dbReference>
<accession>A0ABP7SSC7</accession>
<evidence type="ECO:0000256" key="1">
    <source>
        <dbReference type="SAM" id="SignalP"/>
    </source>
</evidence>
<feature type="signal peptide" evidence="1">
    <location>
        <begin position="1"/>
        <end position="23"/>
    </location>
</feature>
<evidence type="ECO:0000313" key="3">
    <source>
        <dbReference type="Proteomes" id="UP001500235"/>
    </source>
</evidence>
<keyword evidence="1" id="KW-0732">Signal</keyword>
<sequence>MRNLMMAAAVAVATLSAATPAIAQNTAAPGLVTVTVQDVSILNNFLNGAQVAALNNLNVPITVQAPISVAANVCGTTVAVLSAARKTGDAVCTATSGSRALADLTNRQLLSQKK</sequence>
<dbReference type="EMBL" id="BAABBQ010000001">
    <property type="protein sequence ID" value="GAA4015574.1"/>
    <property type="molecule type" value="Genomic_DNA"/>
</dbReference>
<proteinExistence type="predicted"/>
<name>A0ABP7SSC7_9SPHN</name>
<keyword evidence="3" id="KW-1185">Reference proteome</keyword>
<evidence type="ECO:0008006" key="4">
    <source>
        <dbReference type="Google" id="ProtNLM"/>
    </source>
</evidence>
<comment type="caution">
    <text evidence="2">The sequence shown here is derived from an EMBL/GenBank/DDBJ whole genome shotgun (WGS) entry which is preliminary data.</text>
</comment>
<gene>
    <name evidence="2" type="ORF">GCM10022280_12940</name>
</gene>
<organism evidence="2 3">
    <name type="scientific">Sphingomonas swuensis</name>
    <dbReference type="NCBI Taxonomy" id="977800"/>
    <lineage>
        <taxon>Bacteria</taxon>
        <taxon>Pseudomonadati</taxon>
        <taxon>Pseudomonadota</taxon>
        <taxon>Alphaproteobacteria</taxon>
        <taxon>Sphingomonadales</taxon>
        <taxon>Sphingomonadaceae</taxon>
        <taxon>Sphingomonas</taxon>
    </lineage>
</organism>